<accession>A0A977PWE0</accession>
<proteinExistence type="predicted"/>
<organism evidence="1">
    <name type="scientific">Woronichinia naegeliana WA131</name>
    <dbReference type="NCBI Taxonomy" id="2824559"/>
    <lineage>
        <taxon>Bacteria</taxon>
        <taxon>Bacillati</taxon>
        <taxon>Cyanobacteriota</taxon>
        <taxon>Cyanophyceae</taxon>
        <taxon>Synechococcales</taxon>
        <taxon>Coelosphaeriaceae</taxon>
        <taxon>Woronichinia</taxon>
    </lineage>
</organism>
<dbReference type="Proteomes" id="UP001065613">
    <property type="component" value="Chromosome"/>
</dbReference>
<sequence length="68" mass="7805">MQLGQILLRKNWISSDQLETVLKLQAQSQVPIRLGELLVQQGFLTSSQLAEALLEQHWRKSGFWVISD</sequence>
<protein>
    <submittedName>
        <fullName evidence="1">Uncharacterized protein</fullName>
    </submittedName>
</protein>
<dbReference type="SUPFAM" id="SSF160246">
    <property type="entry name" value="EspE N-terminal domain-like"/>
    <property type="match status" value="1"/>
</dbReference>
<name>A0A977PWE0_9CYAN</name>
<dbReference type="EMBL" id="CP073041">
    <property type="protein sequence ID" value="UXE61108.1"/>
    <property type="molecule type" value="Genomic_DNA"/>
</dbReference>
<dbReference type="AlphaFoldDB" id="A0A977PWE0"/>
<dbReference type="KEGG" id="wna:KA717_37875"/>
<reference evidence="1" key="1">
    <citation type="submission" date="2021-04" db="EMBL/GenBank/DDBJ databases">
        <title>Genome sequence of Woronichinia naegeliana from Washington state freshwater lake bloom.</title>
        <authorList>
            <person name="Dreher T.W."/>
        </authorList>
    </citation>
    <scope>NUCLEOTIDE SEQUENCE</scope>
    <source>
        <strain evidence="1">WA131</strain>
    </source>
</reference>
<dbReference type="InterPro" id="IPR037257">
    <property type="entry name" value="T2SS_E_N_sf"/>
</dbReference>
<gene>
    <name evidence="1" type="ORF">KA717_37875</name>
</gene>
<evidence type="ECO:0000313" key="1">
    <source>
        <dbReference type="EMBL" id="UXE61108.1"/>
    </source>
</evidence>